<dbReference type="PROSITE" id="PS50977">
    <property type="entry name" value="HTH_TETR_2"/>
    <property type="match status" value="1"/>
</dbReference>
<accession>A0A084UD43</accession>
<dbReference type="Pfam" id="PF17938">
    <property type="entry name" value="TetR_C_29"/>
    <property type="match status" value="1"/>
</dbReference>
<sequence length="226" mass="26053">MSSSVSARTAPAERRRKPRARVRDAARTQSSILAAARAEFAEKGLEGARIDAIADRAETNKRMLYHYFGNKDALYCAVLSEAYREIREGEQALELDQYEPVEAVERLVRFTLRHFRQCPWFIAILTNENLLQARYLRTLPEMHGLHSPLVDQLRKLITRGRRSGVFRDDVDPVQLYISIAALGYFYFSNNATLSVIFEKDLAQETEVRQREDHAVEMVLDHLRIKA</sequence>
<organism evidence="5 6">
    <name type="scientific">Nitratireductor basaltis</name>
    <dbReference type="NCBI Taxonomy" id="472175"/>
    <lineage>
        <taxon>Bacteria</taxon>
        <taxon>Pseudomonadati</taxon>
        <taxon>Pseudomonadota</taxon>
        <taxon>Alphaproteobacteria</taxon>
        <taxon>Hyphomicrobiales</taxon>
        <taxon>Phyllobacteriaceae</taxon>
        <taxon>Nitratireductor</taxon>
    </lineage>
</organism>
<protein>
    <submittedName>
        <fullName evidence="5">TetR family transcriptional regulator</fullName>
    </submittedName>
</protein>
<keyword evidence="1 2" id="KW-0238">DNA-binding</keyword>
<dbReference type="InterPro" id="IPR036271">
    <property type="entry name" value="Tet_transcr_reg_TetR-rel_C_sf"/>
</dbReference>
<dbReference type="PANTHER" id="PTHR30328">
    <property type="entry name" value="TRANSCRIPTIONAL REPRESSOR"/>
    <property type="match status" value="1"/>
</dbReference>
<comment type="caution">
    <text evidence="5">The sequence shown here is derived from an EMBL/GenBank/DDBJ whole genome shotgun (WGS) entry which is preliminary data.</text>
</comment>
<keyword evidence="6" id="KW-1185">Reference proteome</keyword>
<reference evidence="5 6" key="1">
    <citation type="submission" date="2014-05" db="EMBL/GenBank/DDBJ databases">
        <title>Draft Genome Sequence of Nitratireductor basaltis Strain UMTGB225, A Marine Bacterium Isolated from Green Barrel Tunicate.</title>
        <authorList>
            <person name="Gan H.Y."/>
        </authorList>
    </citation>
    <scope>NUCLEOTIDE SEQUENCE [LARGE SCALE GENOMIC DNA]</scope>
    <source>
        <strain evidence="5 6">UMTGB225</strain>
    </source>
</reference>
<dbReference type="PRINTS" id="PR00455">
    <property type="entry name" value="HTHTETR"/>
</dbReference>
<dbReference type="EMBL" id="JMQM01000001">
    <property type="protein sequence ID" value="KFB10879.1"/>
    <property type="molecule type" value="Genomic_DNA"/>
</dbReference>
<evidence type="ECO:0000256" key="2">
    <source>
        <dbReference type="PROSITE-ProRule" id="PRU00335"/>
    </source>
</evidence>
<feature type="region of interest" description="Disordered" evidence="3">
    <location>
        <begin position="1"/>
        <end position="26"/>
    </location>
</feature>
<dbReference type="GO" id="GO:0003677">
    <property type="term" value="F:DNA binding"/>
    <property type="evidence" value="ECO:0007669"/>
    <property type="project" value="UniProtKB-UniRule"/>
</dbReference>
<evidence type="ECO:0000313" key="5">
    <source>
        <dbReference type="EMBL" id="KFB10879.1"/>
    </source>
</evidence>
<dbReference type="SUPFAM" id="SSF48498">
    <property type="entry name" value="Tetracyclin repressor-like, C-terminal domain"/>
    <property type="match status" value="1"/>
</dbReference>
<dbReference type="InterPro" id="IPR041474">
    <property type="entry name" value="NicS_C"/>
</dbReference>
<dbReference type="OrthoDB" id="2356263at2"/>
<dbReference type="AlphaFoldDB" id="A0A084UD43"/>
<dbReference type="InterPro" id="IPR050109">
    <property type="entry name" value="HTH-type_TetR-like_transc_reg"/>
</dbReference>
<dbReference type="Pfam" id="PF00440">
    <property type="entry name" value="TetR_N"/>
    <property type="match status" value="1"/>
</dbReference>
<feature type="DNA-binding region" description="H-T-H motif" evidence="2">
    <location>
        <begin position="49"/>
        <end position="68"/>
    </location>
</feature>
<evidence type="ECO:0000313" key="6">
    <source>
        <dbReference type="Proteomes" id="UP000053675"/>
    </source>
</evidence>
<dbReference type="InterPro" id="IPR009057">
    <property type="entry name" value="Homeodomain-like_sf"/>
</dbReference>
<dbReference type="PANTHER" id="PTHR30328:SF54">
    <property type="entry name" value="HTH-TYPE TRANSCRIPTIONAL REPRESSOR SCO4008"/>
    <property type="match status" value="1"/>
</dbReference>
<dbReference type="Gene3D" id="1.10.357.10">
    <property type="entry name" value="Tetracycline Repressor, domain 2"/>
    <property type="match status" value="1"/>
</dbReference>
<evidence type="ECO:0000259" key="4">
    <source>
        <dbReference type="PROSITE" id="PS50977"/>
    </source>
</evidence>
<dbReference type="InterPro" id="IPR001647">
    <property type="entry name" value="HTH_TetR"/>
</dbReference>
<dbReference type="SUPFAM" id="SSF46689">
    <property type="entry name" value="Homeodomain-like"/>
    <property type="match status" value="1"/>
</dbReference>
<evidence type="ECO:0000256" key="3">
    <source>
        <dbReference type="SAM" id="MobiDB-lite"/>
    </source>
</evidence>
<proteinExistence type="predicted"/>
<gene>
    <name evidence="5" type="ORF">EL18_01920</name>
</gene>
<name>A0A084UD43_9HYPH</name>
<feature type="domain" description="HTH tetR-type" evidence="4">
    <location>
        <begin position="26"/>
        <end position="86"/>
    </location>
</feature>
<dbReference type="eggNOG" id="COG1309">
    <property type="taxonomic scope" value="Bacteria"/>
</dbReference>
<dbReference type="STRING" id="472175.EL18_01920"/>
<dbReference type="Proteomes" id="UP000053675">
    <property type="component" value="Unassembled WGS sequence"/>
</dbReference>
<evidence type="ECO:0000256" key="1">
    <source>
        <dbReference type="ARBA" id="ARBA00023125"/>
    </source>
</evidence>
<dbReference type="RefSeq" id="WP_036482197.1">
    <property type="nucleotide sequence ID" value="NZ_JMQM01000001.1"/>
</dbReference>
<dbReference type="PATRIC" id="fig|472175.3.peg.1925"/>